<dbReference type="Proteomes" id="UP001470230">
    <property type="component" value="Unassembled WGS sequence"/>
</dbReference>
<dbReference type="InterPro" id="IPR029071">
    <property type="entry name" value="Ubiquitin-like_domsf"/>
</dbReference>
<gene>
    <name evidence="1" type="ORF">M9Y10_042201</name>
</gene>
<reference evidence="1 2" key="1">
    <citation type="submission" date="2024-04" db="EMBL/GenBank/DDBJ databases">
        <title>Tritrichomonas musculus Genome.</title>
        <authorList>
            <person name="Alves-Ferreira E."/>
            <person name="Grigg M."/>
            <person name="Lorenzi H."/>
            <person name="Galac M."/>
        </authorList>
    </citation>
    <scope>NUCLEOTIDE SEQUENCE [LARGE SCALE GENOMIC DNA]</scope>
    <source>
        <strain evidence="1 2">EAF2021</strain>
    </source>
</reference>
<keyword evidence="2" id="KW-1185">Reference proteome</keyword>
<dbReference type="CDD" id="cd17039">
    <property type="entry name" value="Ubl_ubiquitin_like"/>
    <property type="match status" value="1"/>
</dbReference>
<dbReference type="EMBL" id="JAPFFF010000007">
    <property type="protein sequence ID" value="KAK8886733.1"/>
    <property type="molecule type" value="Genomic_DNA"/>
</dbReference>
<name>A0ABR2K6H8_9EUKA</name>
<accession>A0ABR2K6H8</accession>
<proteinExistence type="predicted"/>
<evidence type="ECO:0000313" key="1">
    <source>
        <dbReference type="EMBL" id="KAK8886733.1"/>
    </source>
</evidence>
<comment type="caution">
    <text evidence="1">The sequence shown here is derived from an EMBL/GenBank/DDBJ whole genome shotgun (WGS) entry which is preliminary data.</text>
</comment>
<evidence type="ECO:0000313" key="2">
    <source>
        <dbReference type="Proteomes" id="UP001470230"/>
    </source>
</evidence>
<evidence type="ECO:0008006" key="3">
    <source>
        <dbReference type="Google" id="ProtNLM"/>
    </source>
</evidence>
<dbReference type="SUPFAM" id="SSF54236">
    <property type="entry name" value="Ubiquitin-like"/>
    <property type="match status" value="1"/>
</dbReference>
<protein>
    <recommendedName>
        <fullName evidence="3">Ubiquitin-like domain-containing protein</fullName>
    </recommendedName>
</protein>
<dbReference type="Gene3D" id="3.10.20.90">
    <property type="entry name" value="Phosphatidylinositol 3-kinase Catalytic Subunit, Chain A, domain 1"/>
    <property type="match status" value="1"/>
</dbReference>
<organism evidence="1 2">
    <name type="scientific">Tritrichomonas musculus</name>
    <dbReference type="NCBI Taxonomy" id="1915356"/>
    <lineage>
        <taxon>Eukaryota</taxon>
        <taxon>Metamonada</taxon>
        <taxon>Parabasalia</taxon>
        <taxon>Tritrichomonadida</taxon>
        <taxon>Tritrichomonadidae</taxon>
        <taxon>Tritrichomonas</taxon>
    </lineage>
</organism>
<sequence>MLNDDSYVQIYTRNTNSPLPNESFSNYCINKNSLTSMNITNIYLYQPHMRIQHIKVKSDRPISTLSRQYVSDMAFIFNGQILDKEKTFSDYAIVDGSKIVMLPEEAIKNDLTFKEKWLNITSDKENFDKKIEISVNSVCRKEISRLNDIKYQKLEMKRRTHSFFVNSRFSAPIFNENSSNSPFLSSCDQGESKNGNLNKITGVSNLNIFFDLYKKGNNKCNILLNVDYEKNDAPLEVPLPVMW</sequence>